<dbReference type="InterPro" id="IPR052567">
    <property type="entry name" value="OP_Dioxygenase"/>
</dbReference>
<name>A0A2S7ISV1_9BACT</name>
<dbReference type="InterPro" id="IPR006674">
    <property type="entry name" value="HD_domain"/>
</dbReference>
<gene>
    <name evidence="2" type="ORF">C5O19_14150</name>
</gene>
<comment type="caution">
    <text evidence="2">The sequence shown here is derived from an EMBL/GenBank/DDBJ whole genome shotgun (WGS) entry which is preliminary data.</text>
</comment>
<keyword evidence="3" id="KW-1185">Reference proteome</keyword>
<dbReference type="OrthoDB" id="823268at2"/>
<dbReference type="PANTHER" id="PTHR40202">
    <property type="match status" value="1"/>
</dbReference>
<sequence>MKNFEMQATVDALLGLYQSFNEVVDERLLEHSIQTAQLAEEEGYDDEVVLAAFFHDIGQLLAAGHQYQAYGRIGSEYLRANGFSEKVTQVVVMHTEAERYLCWKFPERVRQLDEYRLQRLYAQGGIMLEREAKAYEKNPYFYLSLKVKEWDDEAPLRSRPVLDLEPYRRMALQHLQRQVG</sequence>
<evidence type="ECO:0000313" key="3">
    <source>
        <dbReference type="Proteomes" id="UP000239590"/>
    </source>
</evidence>
<feature type="domain" description="HD" evidence="1">
    <location>
        <begin position="29"/>
        <end position="100"/>
    </location>
</feature>
<dbReference type="EMBL" id="PTRA01000001">
    <property type="protein sequence ID" value="PQA60708.1"/>
    <property type="molecule type" value="Genomic_DNA"/>
</dbReference>
<evidence type="ECO:0000313" key="2">
    <source>
        <dbReference type="EMBL" id="PQA60708.1"/>
    </source>
</evidence>
<dbReference type="RefSeq" id="WP_104713272.1">
    <property type="nucleotide sequence ID" value="NZ_PTRA01000001.1"/>
</dbReference>
<dbReference type="Pfam" id="PF01966">
    <property type="entry name" value="HD"/>
    <property type="match status" value="1"/>
</dbReference>
<evidence type="ECO:0000259" key="1">
    <source>
        <dbReference type="Pfam" id="PF01966"/>
    </source>
</evidence>
<dbReference type="GO" id="GO:0016787">
    <property type="term" value="F:hydrolase activity"/>
    <property type="evidence" value="ECO:0007669"/>
    <property type="project" value="UniProtKB-KW"/>
</dbReference>
<protein>
    <submittedName>
        <fullName evidence="2">Phosphohydrolase</fullName>
    </submittedName>
</protein>
<keyword evidence="2" id="KW-0378">Hydrolase</keyword>
<dbReference type="SUPFAM" id="SSF109604">
    <property type="entry name" value="HD-domain/PDEase-like"/>
    <property type="match status" value="1"/>
</dbReference>
<proteinExistence type="predicted"/>
<dbReference type="AlphaFoldDB" id="A0A2S7ISV1"/>
<accession>A0A2S7ISV1</accession>
<organism evidence="2 3">
    <name type="scientific">Siphonobacter curvatus</name>
    <dbReference type="NCBI Taxonomy" id="2094562"/>
    <lineage>
        <taxon>Bacteria</taxon>
        <taxon>Pseudomonadati</taxon>
        <taxon>Bacteroidota</taxon>
        <taxon>Cytophagia</taxon>
        <taxon>Cytophagales</taxon>
        <taxon>Cytophagaceae</taxon>
        <taxon>Siphonobacter</taxon>
    </lineage>
</organism>
<dbReference type="PANTHER" id="PTHR40202:SF1">
    <property type="entry name" value="HD DOMAIN-CONTAINING PROTEIN"/>
    <property type="match status" value="1"/>
</dbReference>
<dbReference type="Gene3D" id="1.10.3210.10">
    <property type="entry name" value="Hypothetical protein af1432"/>
    <property type="match status" value="1"/>
</dbReference>
<dbReference type="Proteomes" id="UP000239590">
    <property type="component" value="Unassembled WGS sequence"/>
</dbReference>
<reference evidence="3" key="1">
    <citation type="submission" date="2018-02" db="EMBL/GenBank/DDBJ databases">
        <title>Genome sequencing of Solimonas sp. HR-BB.</title>
        <authorList>
            <person name="Lee Y."/>
            <person name="Jeon C.O."/>
        </authorList>
    </citation>
    <scope>NUCLEOTIDE SEQUENCE [LARGE SCALE GENOMIC DNA]</scope>
    <source>
        <strain evidence="3">HR-U</strain>
    </source>
</reference>